<dbReference type="PANTHER" id="PTHR37460:SF1">
    <property type="entry name" value="ENDONUCLEASE III"/>
    <property type="match status" value="1"/>
</dbReference>
<dbReference type="Pfam" id="PF01986">
    <property type="entry name" value="DUF123"/>
    <property type="match status" value="1"/>
</dbReference>
<evidence type="ECO:0000313" key="3">
    <source>
        <dbReference type="Proteomes" id="UP000285961"/>
    </source>
</evidence>
<feature type="domain" description="GIY-YIG" evidence="1">
    <location>
        <begin position="37"/>
        <end position="136"/>
    </location>
</feature>
<reference evidence="2 3" key="1">
    <citation type="journal article" date="2017" name="ISME J.">
        <title>Energy and carbon metabolisms in a deep terrestrial subsurface fluid microbial community.</title>
        <authorList>
            <person name="Momper L."/>
            <person name="Jungbluth S.P."/>
            <person name="Lee M.D."/>
            <person name="Amend J.P."/>
        </authorList>
    </citation>
    <scope>NUCLEOTIDE SEQUENCE [LARGE SCALE GENOMIC DNA]</scope>
    <source>
        <strain evidence="2">SURF_17</strain>
    </source>
</reference>
<dbReference type="InterPro" id="IPR002837">
    <property type="entry name" value="DUF123"/>
</dbReference>
<dbReference type="InterPro" id="IPR000305">
    <property type="entry name" value="GIY-YIG_endonuc"/>
</dbReference>
<dbReference type="EMBL" id="QZKI01000048">
    <property type="protein sequence ID" value="RJP72156.1"/>
    <property type="molecule type" value="Genomic_DNA"/>
</dbReference>
<dbReference type="PANTHER" id="PTHR37460">
    <property type="entry name" value="ENDONUCLEASE III"/>
    <property type="match status" value="1"/>
</dbReference>
<name>A0A419F1S0_9BACT</name>
<sequence>MLPKAHRSSDPSRVRSEPNCGLYLLLMRMNSPLTLIVGARGEIAFQPGRYVYCGSARRNLSHRISRHMSREKKRRWHIDYLTCREEISVDSVFVFSVDGLTECRLNSSVQRLPGARPIERFGCSDCKCSSHLTFLGEASLPTHINSHITYERV</sequence>
<gene>
    <name evidence="2" type="ORF">C4532_06375</name>
</gene>
<proteinExistence type="predicted"/>
<organism evidence="2 3">
    <name type="scientific">Candidatus Abyssobacteria bacterium SURF_17</name>
    <dbReference type="NCBI Taxonomy" id="2093361"/>
    <lineage>
        <taxon>Bacteria</taxon>
        <taxon>Pseudomonadati</taxon>
        <taxon>Candidatus Hydrogenedentota</taxon>
        <taxon>Candidatus Abyssobacteria</taxon>
    </lineage>
</organism>
<comment type="caution">
    <text evidence="2">The sequence shown here is derived from an EMBL/GenBank/DDBJ whole genome shotgun (WGS) entry which is preliminary data.</text>
</comment>
<dbReference type="AlphaFoldDB" id="A0A419F1S0"/>
<evidence type="ECO:0000259" key="1">
    <source>
        <dbReference type="SMART" id="SM00465"/>
    </source>
</evidence>
<dbReference type="SMART" id="SM00465">
    <property type="entry name" value="GIYc"/>
    <property type="match status" value="1"/>
</dbReference>
<accession>A0A419F1S0</accession>
<protein>
    <submittedName>
        <fullName evidence="2">GIY-YIG nuclease family protein</fullName>
    </submittedName>
</protein>
<dbReference type="Proteomes" id="UP000285961">
    <property type="component" value="Unassembled WGS sequence"/>
</dbReference>
<dbReference type="CDD" id="cd10441">
    <property type="entry name" value="GIY-YIG_COG1833"/>
    <property type="match status" value="1"/>
</dbReference>
<evidence type="ECO:0000313" key="2">
    <source>
        <dbReference type="EMBL" id="RJP72156.1"/>
    </source>
</evidence>